<dbReference type="Proteomes" id="UP000253562">
    <property type="component" value="Unassembled WGS sequence"/>
</dbReference>
<feature type="transmembrane region" description="Helical" evidence="1">
    <location>
        <begin position="61"/>
        <end position="84"/>
    </location>
</feature>
<accession>A0A368KJK6</accession>
<proteinExistence type="predicted"/>
<reference evidence="2 3" key="1">
    <citation type="submission" date="2018-07" db="EMBL/GenBank/DDBJ databases">
        <title>Comparative genomes isolates from brazilian mangrove.</title>
        <authorList>
            <person name="De Araujo J.E."/>
            <person name="Taketani R.G."/>
            <person name="Silva M.C.P."/>
            <person name="Lourenco M.V."/>
            <person name="Oliveira V.M."/>
            <person name="Andreote F.D."/>
        </authorList>
    </citation>
    <scope>NUCLEOTIDE SEQUENCE [LARGE SCALE GENOMIC DNA]</scope>
    <source>
        <strain evidence="2 3">HEX PRIS-MGV</strain>
    </source>
</reference>
<protein>
    <submittedName>
        <fullName evidence="2">Uncharacterized protein</fullName>
    </submittedName>
</protein>
<organism evidence="2 3">
    <name type="scientific">Bremerella cremea</name>
    <dbReference type="NCBI Taxonomy" id="1031537"/>
    <lineage>
        <taxon>Bacteria</taxon>
        <taxon>Pseudomonadati</taxon>
        <taxon>Planctomycetota</taxon>
        <taxon>Planctomycetia</taxon>
        <taxon>Pirellulales</taxon>
        <taxon>Pirellulaceae</taxon>
        <taxon>Bremerella</taxon>
    </lineage>
</organism>
<feature type="transmembrane region" description="Helical" evidence="1">
    <location>
        <begin position="30"/>
        <end position="49"/>
    </location>
</feature>
<gene>
    <name evidence="2" type="ORF">DTL42_25655</name>
</gene>
<sequence>MPNPRRFGLKEELREEAKELNTYARDIFSIFARWWAFFIAANLTAGAFLGGEDRPESYLLIGRLIFFFDLFGAGFCLIASVRLVQINDRIVEIASRRRPEDSPLGNPSMSSFWTCFKMVYQLFAQWLWQPKRTRHEYNSPLPISFYLWCTLPTMFCCLLVAFLWCHSANQPGKPPIDMRDNGQTIKR</sequence>
<keyword evidence="1" id="KW-0812">Transmembrane</keyword>
<feature type="transmembrane region" description="Helical" evidence="1">
    <location>
        <begin position="143"/>
        <end position="165"/>
    </location>
</feature>
<keyword evidence="1" id="KW-1133">Transmembrane helix</keyword>
<dbReference type="AlphaFoldDB" id="A0A368KJK6"/>
<keyword evidence="1" id="KW-0472">Membrane</keyword>
<evidence type="ECO:0000256" key="1">
    <source>
        <dbReference type="SAM" id="Phobius"/>
    </source>
</evidence>
<dbReference type="EMBL" id="QPEX01000046">
    <property type="protein sequence ID" value="RCS40751.1"/>
    <property type="molecule type" value="Genomic_DNA"/>
</dbReference>
<evidence type="ECO:0000313" key="3">
    <source>
        <dbReference type="Proteomes" id="UP000253562"/>
    </source>
</evidence>
<evidence type="ECO:0000313" key="2">
    <source>
        <dbReference type="EMBL" id="RCS40751.1"/>
    </source>
</evidence>
<dbReference type="RefSeq" id="WP_114373785.1">
    <property type="nucleotide sequence ID" value="NZ_QPEX01000046.1"/>
</dbReference>
<name>A0A368KJK6_9BACT</name>
<comment type="caution">
    <text evidence="2">The sequence shown here is derived from an EMBL/GenBank/DDBJ whole genome shotgun (WGS) entry which is preliminary data.</text>
</comment>